<dbReference type="Pfam" id="PF02806">
    <property type="entry name" value="Alpha-amylase_C"/>
    <property type="match status" value="1"/>
</dbReference>
<evidence type="ECO:0000256" key="1">
    <source>
        <dbReference type="SAM" id="MobiDB-lite"/>
    </source>
</evidence>
<reference evidence="3" key="1">
    <citation type="submission" date="2018-05" db="EMBL/GenBank/DDBJ databases">
        <authorList>
            <person name="Lanie J.A."/>
            <person name="Ng W.-L."/>
            <person name="Kazmierczak K.M."/>
            <person name="Andrzejewski T.M."/>
            <person name="Davidsen T.M."/>
            <person name="Wayne K.J."/>
            <person name="Tettelin H."/>
            <person name="Glass J.I."/>
            <person name="Rusch D."/>
            <person name="Podicherti R."/>
            <person name="Tsui H.-C.T."/>
            <person name="Winkler M.E."/>
        </authorList>
    </citation>
    <scope>NUCLEOTIDE SEQUENCE</scope>
</reference>
<dbReference type="CDD" id="cd11322">
    <property type="entry name" value="AmyAc_Glg_BE"/>
    <property type="match status" value="1"/>
</dbReference>
<organism evidence="3">
    <name type="scientific">marine metagenome</name>
    <dbReference type="NCBI Taxonomy" id="408172"/>
    <lineage>
        <taxon>unclassified sequences</taxon>
        <taxon>metagenomes</taxon>
        <taxon>ecological metagenomes</taxon>
    </lineage>
</organism>
<evidence type="ECO:0000259" key="2">
    <source>
        <dbReference type="Pfam" id="PF02806"/>
    </source>
</evidence>
<accession>A0A382TCR8</accession>
<dbReference type="InterPro" id="IPR017853">
    <property type="entry name" value="GH"/>
</dbReference>
<feature type="non-terminal residue" evidence="3">
    <location>
        <position position="303"/>
    </location>
</feature>
<dbReference type="Gene3D" id="3.20.20.80">
    <property type="entry name" value="Glycosidases"/>
    <property type="match status" value="1"/>
</dbReference>
<dbReference type="GO" id="GO:0005829">
    <property type="term" value="C:cytosol"/>
    <property type="evidence" value="ECO:0007669"/>
    <property type="project" value="TreeGrafter"/>
</dbReference>
<dbReference type="EMBL" id="UINC01135649">
    <property type="protein sequence ID" value="SVD19929.1"/>
    <property type="molecule type" value="Genomic_DNA"/>
</dbReference>
<gene>
    <name evidence="3" type="ORF">METZ01_LOCUS372783</name>
</gene>
<feature type="compositionally biased region" description="Gly residues" evidence="1">
    <location>
        <begin position="285"/>
        <end position="295"/>
    </location>
</feature>
<feature type="domain" description="Alpha-amylase/branching enzyme C-terminal all beta" evidence="2">
    <location>
        <begin position="226"/>
        <end position="299"/>
    </location>
</feature>
<dbReference type="SUPFAM" id="SSF51011">
    <property type="entry name" value="Glycosyl hydrolase domain"/>
    <property type="match status" value="1"/>
</dbReference>
<name>A0A382TCR8_9ZZZZ</name>
<dbReference type="GO" id="GO:0005978">
    <property type="term" value="P:glycogen biosynthetic process"/>
    <property type="evidence" value="ECO:0007669"/>
    <property type="project" value="TreeGrafter"/>
</dbReference>
<feature type="region of interest" description="Disordered" evidence="1">
    <location>
        <begin position="279"/>
        <end position="303"/>
    </location>
</feature>
<dbReference type="FunFam" id="2.60.40.1180:FF:000002">
    <property type="entry name" value="1,4-alpha-glucan branching enzyme GlgB"/>
    <property type="match status" value="1"/>
</dbReference>
<dbReference type="InterPro" id="IPR006048">
    <property type="entry name" value="A-amylase/branching_C"/>
</dbReference>
<dbReference type="SUPFAM" id="SSF51445">
    <property type="entry name" value="(Trans)glycosidases"/>
    <property type="match status" value="1"/>
</dbReference>
<protein>
    <recommendedName>
        <fullName evidence="2">Alpha-amylase/branching enzyme C-terminal all beta domain-containing protein</fullName>
    </recommendedName>
</protein>
<dbReference type="PANTHER" id="PTHR43651:SF3">
    <property type="entry name" value="1,4-ALPHA-GLUCAN-BRANCHING ENZYME"/>
    <property type="match status" value="1"/>
</dbReference>
<dbReference type="PANTHER" id="PTHR43651">
    <property type="entry name" value="1,4-ALPHA-GLUCAN-BRANCHING ENZYME"/>
    <property type="match status" value="1"/>
</dbReference>
<dbReference type="GO" id="GO:0003844">
    <property type="term" value="F:1,4-alpha-glucan branching enzyme activity"/>
    <property type="evidence" value="ECO:0007669"/>
    <property type="project" value="TreeGrafter"/>
</dbReference>
<dbReference type="InterPro" id="IPR013780">
    <property type="entry name" value="Glyco_hydro_b"/>
</dbReference>
<proteinExistence type="predicted"/>
<dbReference type="Gene3D" id="2.60.40.1180">
    <property type="entry name" value="Golgi alpha-mannosidase II"/>
    <property type="match status" value="1"/>
</dbReference>
<evidence type="ECO:0000313" key="3">
    <source>
        <dbReference type="EMBL" id="SVD19929.1"/>
    </source>
</evidence>
<sequence length="303" mass="34390">MRVDAVASMLYLDYSRKEGEWLPNEHGGRGNLEAIAFLQHVNHHVLARHPGVVTIAEESTDWPKVSRPPGDGGLGFSFKWNMGWMHDNLDFLREEPAHRKRHFDKAVFGMLYHYNENFVLPLSHDEVVHLKRSLLGKMPGDDQQRLANLRLLLGYQWTFPGKQLLFMGGELGQADEWSEDRQLDWPAADEESPGRRIQSWVRDLNRLYRDEPALWEADFDEAGFQWVNCNDRDASVLSFLRWAKSGARMLLVVINFGPVPRSGYRVGVPVPGPWEEQLNSDAAAYGGGSLGNGGGRESERQPA</sequence>
<dbReference type="AlphaFoldDB" id="A0A382TCR8"/>
<dbReference type="GO" id="GO:0043169">
    <property type="term" value="F:cation binding"/>
    <property type="evidence" value="ECO:0007669"/>
    <property type="project" value="InterPro"/>
</dbReference>